<dbReference type="InterPro" id="IPR032508">
    <property type="entry name" value="FecR_C"/>
</dbReference>
<keyword evidence="5" id="KW-1185">Reference proteome</keyword>
<dbReference type="AlphaFoldDB" id="A0A917I0T7"/>
<reference evidence="4" key="2">
    <citation type="submission" date="2020-09" db="EMBL/GenBank/DDBJ databases">
        <authorList>
            <person name="Sun Q."/>
            <person name="Zhou Y."/>
        </authorList>
    </citation>
    <scope>NUCLEOTIDE SEQUENCE</scope>
    <source>
        <strain evidence="4">CGMCC 1.12195</strain>
    </source>
</reference>
<dbReference type="EMBL" id="BMER01000005">
    <property type="protein sequence ID" value="GGG99787.1"/>
    <property type="molecule type" value="Genomic_DNA"/>
</dbReference>
<reference evidence="4" key="1">
    <citation type="journal article" date="2014" name="Int. J. Syst. Evol. Microbiol.">
        <title>Complete genome sequence of Corynebacterium casei LMG S-19264T (=DSM 44701T), isolated from a smear-ripened cheese.</title>
        <authorList>
            <consortium name="US DOE Joint Genome Institute (JGI-PGF)"/>
            <person name="Walter F."/>
            <person name="Albersmeier A."/>
            <person name="Kalinowski J."/>
            <person name="Ruckert C."/>
        </authorList>
    </citation>
    <scope>NUCLEOTIDE SEQUENCE</scope>
    <source>
        <strain evidence="4">CGMCC 1.12195</strain>
    </source>
</reference>
<sequence length="378" mass="41470">MRHPKMDKTEFYKLLIQRYKDKTATDEEIEVFFQLIREGTLSAPLMDEMGIDLGDIGGKEQHVRHRRPYYIAAAAMLLIGLGVAYLLMDRSATPSTESSYSSTSNDVPAGGSHATLTLPDGSRIALDDAAIGAVVQEGGVRIAKTEDGQLVYQVAPSVSAGTDQGIAPALHEISTPRGGQYQVVLPDGSRVWLNADSRLRFPPVFAAGNREVFLVGEGFFAVAHSNQPFIVHTEGQQIAVLGTEFNVRAHPEEPTVQTTLLRGSVRVDLENGQASYVLQPDQRSVVDRQAQTARVEAVTASEYAAWKDGYFTFRNTPLATVMQDVARWYDVTIDADSLPDKRLYAVLPRDVSLATLLEMIGLTSGVKFELTERRVSLE</sequence>
<protein>
    <submittedName>
        <fullName evidence="4">Iron dicitrate transporter FecR</fullName>
    </submittedName>
</protein>
<evidence type="ECO:0000313" key="4">
    <source>
        <dbReference type="EMBL" id="GGG99787.1"/>
    </source>
</evidence>
<evidence type="ECO:0000259" key="3">
    <source>
        <dbReference type="Pfam" id="PF16344"/>
    </source>
</evidence>
<feature type="transmembrane region" description="Helical" evidence="1">
    <location>
        <begin position="69"/>
        <end position="88"/>
    </location>
</feature>
<comment type="caution">
    <text evidence="4">The sequence shown here is derived from an EMBL/GenBank/DDBJ whole genome shotgun (WGS) entry which is preliminary data.</text>
</comment>
<evidence type="ECO:0000256" key="1">
    <source>
        <dbReference type="SAM" id="Phobius"/>
    </source>
</evidence>
<keyword evidence="1" id="KW-1133">Transmembrane helix</keyword>
<dbReference type="PANTHER" id="PTHR30273:SF2">
    <property type="entry name" value="PROTEIN FECR"/>
    <property type="match status" value="1"/>
</dbReference>
<dbReference type="PANTHER" id="PTHR30273">
    <property type="entry name" value="PERIPLASMIC SIGNAL SENSOR AND SIGMA FACTOR ACTIVATOR FECR-RELATED"/>
    <property type="match status" value="1"/>
</dbReference>
<feature type="domain" description="FecR protein" evidence="2">
    <location>
        <begin position="172"/>
        <end position="266"/>
    </location>
</feature>
<accession>A0A917I0T7</accession>
<name>A0A917I0T7_9SPHI</name>
<keyword evidence="1" id="KW-0812">Transmembrane</keyword>
<dbReference type="Pfam" id="PF16344">
    <property type="entry name" value="FecR_C"/>
    <property type="match status" value="1"/>
</dbReference>
<dbReference type="GO" id="GO:0016989">
    <property type="term" value="F:sigma factor antagonist activity"/>
    <property type="evidence" value="ECO:0007669"/>
    <property type="project" value="TreeGrafter"/>
</dbReference>
<dbReference type="InterPro" id="IPR006860">
    <property type="entry name" value="FecR"/>
</dbReference>
<dbReference type="Gene3D" id="3.55.50.30">
    <property type="match status" value="1"/>
</dbReference>
<evidence type="ECO:0000313" key="5">
    <source>
        <dbReference type="Proteomes" id="UP000660862"/>
    </source>
</evidence>
<dbReference type="Gene3D" id="2.60.120.1440">
    <property type="match status" value="1"/>
</dbReference>
<feature type="domain" description="Protein FecR C-terminal" evidence="3">
    <location>
        <begin position="310"/>
        <end position="375"/>
    </location>
</feature>
<keyword evidence="1" id="KW-0472">Membrane</keyword>
<dbReference type="InterPro" id="IPR012373">
    <property type="entry name" value="Ferrdict_sens_TM"/>
</dbReference>
<dbReference type="Pfam" id="PF04773">
    <property type="entry name" value="FecR"/>
    <property type="match status" value="1"/>
</dbReference>
<organism evidence="4 5">
    <name type="scientific">Parapedobacter pyrenivorans</name>
    <dbReference type="NCBI Taxonomy" id="1305674"/>
    <lineage>
        <taxon>Bacteria</taxon>
        <taxon>Pseudomonadati</taxon>
        <taxon>Bacteroidota</taxon>
        <taxon>Sphingobacteriia</taxon>
        <taxon>Sphingobacteriales</taxon>
        <taxon>Sphingobacteriaceae</taxon>
        <taxon>Parapedobacter</taxon>
    </lineage>
</organism>
<dbReference type="Proteomes" id="UP000660862">
    <property type="component" value="Unassembled WGS sequence"/>
</dbReference>
<dbReference type="PIRSF" id="PIRSF018266">
    <property type="entry name" value="FecR"/>
    <property type="match status" value="1"/>
</dbReference>
<gene>
    <name evidence="4" type="ORF">GCM10007415_39540</name>
</gene>
<proteinExistence type="predicted"/>
<evidence type="ECO:0000259" key="2">
    <source>
        <dbReference type="Pfam" id="PF04773"/>
    </source>
</evidence>